<dbReference type="Proteomes" id="UP001162060">
    <property type="component" value="Unassembled WGS sequence"/>
</dbReference>
<evidence type="ECO:0000313" key="2">
    <source>
        <dbReference type="EMBL" id="CAK7930584.1"/>
    </source>
</evidence>
<proteinExistence type="predicted"/>
<feature type="compositionally biased region" description="Basic and acidic residues" evidence="1">
    <location>
        <begin position="59"/>
        <end position="72"/>
    </location>
</feature>
<dbReference type="AlphaFoldDB" id="A0AAV1UBX5"/>
<feature type="compositionally biased region" description="Low complexity" evidence="1">
    <location>
        <begin position="73"/>
        <end position="85"/>
    </location>
</feature>
<name>A0AAV1UBX5_9STRA</name>
<reference evidence="2" key="1">
    <citation type="submission" date="2024-01" db="EMBL/GenBank/DDBJ databases">
        <authorList>
            <person name="Webb A."/>
        </authorList>
    </citation>
    <scope>NUCLEOTIDE SEQUENCE</scope>
    <source>
        <strain evidence="2">Pm1</strain>
    </source>
</reference>
<accession>A0AAV1UBX5</accession>
<comment type="caution">
    <text evidence="2">The sequence shown here is derived from an EMBL/GenBank/DDBJ whole genome shotgun (WGS) entry which is preliminary data.</text>
</comment>
<evidence type="ECO:0000256" key="1">
    <source>
        <dbReference type="SAM" id="MobiDB-lite"/>
    </source>
</evidence>
<feature type="region of interest" description="Disordered" evidence="1">
    <location>
        <begin position="1"/>
        <end position="88"/>
    </location>
</feature>
<evidence type="ECO:0000313" key="3">
    <source>
        <dbReference type="Proteomes" id="UP001162060"/>
    </source>
</evidence>
<gene>
    <name evidence="2" type="ORF">PM001_LOCUS15734</name>
</gene>
<organism evidence="2 3">
    <name type="scientific">Peronospora matthiolae</name>
    <dbReference type="NCBI Taxonomy" id="2874970"/>
    <lineage>
        <taxon>Eukaryota</taxon>
        <taxon>Sar</taxon>
        <taxon>Stramenopiles</taxon>
        <taxon>Oomycota</taxon>
        <taxon>Peronosporomycetes</taxon>
        <taxon>Peronosporales</taxon>
        <taxon>Peronosporaceae</taxon>
        <taxon>Peronospora</taxon>
    </lineage>
</organism>
<protein>
    <submittedName>
        <fullName evidence="2">Uncharacterized protein</fullName>
    </submittedName>
</protein>
<dbReference type="EMBL" id="CAKLBY020000168">
    <property type="protein sequence ID" value="CAK7930584.1"/>
    <property type="molecule type" value="Genomic_DNA"/>
</dbReference>
<sequence>MAPFESPDASPKRSARDTLVTVDMKGSTGRGGSREGLGMSLTIGSGEGPAEGCAAVLDAQRRLEDRESDKAAKVSSSPADVSSPADEAELGPRRFCLPSFGVAAGFAGSWRFLNRDDP</sequence>